<evidence type="ECO:0008006" key="3">
    <source>
        <dbReference type="Google" id="ProtNLM"/>
    </source>
</evidence>
<evidence type="ECO:0000313" key="2">
    <source>
        <dbReference type="Proteomes" id="UP000014174"/>
    </source>
</evidence>
<dbReference type="RefSeq" id="WP_016193780.1">
    <property type="nucleotide sequence ID" value="NZ_AQPN01000020.1"/>
</dbReference>
<keyword evidence="2" id="KW-1185">Reference proteome</keyword>
<reference evidence="1 2" key="1">
    <citation type="journal article" date="2013" name="Genome Announc.">
        <title>Draft Genome Sequence of Arcticibacter svalbardensis Strain MN12-7T, a Member of the Family Sphingobacteriaceae Isolated from an Arctic Soil Sample.</title>
        <authorList>
            <person name="Shivaji S."/>
            <person name="Ara S."/>
            <person name="Prasad S."/>
            <person name="Manasa B.P."/>
            <person name="Begum Z."/>
            <person name="Singh A."/>
            <person name="Kumar Pinnaka A."/>
        </authorList>
    </citation>
    <scope>NUCLEOTIDE SEQUENCE [LARGE SCALE GENOMIC DNA]</scope>
    <source>
        <strain evidence="1 2">MN12-7</strain>
    </source>
</reference>
<accession>R9GX12</accession>
<sequence length="248" mass="27746">MKKIKFFLTTLVLITVIFGGCQKDTIQEFKALSAVNFTQVSNLYSITYSFLTNPSGEYIQIIPVSILGDSTDYDRSFNVEVVNDSVTTAPPELYGIIGGTVKAGQFNGTLSVKLLNSELLNDSIVTLKLKIVDSKDFNKGNLESREFIVSWTNRIIVPTWNVYLRTFITPKRSTLAFRLFLQISGLTQFGATEYRNLGAAGVEALGTKYGDYIMQWNQDHPDNILRHDDGPNAGEPIVAIYYTHSKFD</sequence>
<gene>
    <name evidence="1" type="ORF">ADIARSV_0531</name>
</gene>
<dbReference type="OrthoDB" id="1094829at2"/>
<organism evidence="1 2">
    <name type="scientific">Arcticibacter svalbardensis MN12-7</name>
    <dbReference type="NCBI Taxonomy" id="1150600"/>
    <lineage>
        <taxon>Bacteria</taxon>
        <taxon>Pseudomonadati</taxon>
        <taxon>Bacteroidota</taxon>
        <taxon>Sphingobacteriia</taxon>
        <taxon>Sphingobacteriales</taxon>
        <taxon>Sphingobacteriaceae</taxon>
        <taxon>Arcticibacter</taxon>
    </lineage>
</organism>
<dbReference type="PROSITE" id="PS51257">
    <property type="entry name" value="PROKAR_LIPOPROTEIN"/>
    <property type="match status" value="1"/>
</dbReference>
<proteinExistence type="predicted"/>
<dbReference type="InterPro" id="IPR032299">
    <property type="entry name" value="DUF4843"/>
</dbReference>
<dbReference type="Proteomes" id="UP000014174">
    <property type="component" value="Unassembled WGS sequence"/>
</dbReference>
<dbReference type="AlphaFoldDB" id="R9GX12"/>
<evidence type="ECO:0000313" key="1">
    <source>
        <dbReference type="EMBL" id="EOR96296.1"/>
    </source>
</evidence>
<protein>
    <recommendedName>
        <fullName evidence="3">DUF4843 domain-containing protein</fullName>
    </recommendedName>
</protein>
<dbReference type="STRING" id="1150600.ADIARSV_0531"/>
<dbReference type="eggNOG" id="ENOG5030NG1">
    <property type="taxonomic scope" value="Bacteria"/>
</dbReference>
<comment type="caution">
    <text evidence="1">The sequence shown here is derived from an EMBL/GenBank/DDBJ whole genome shotgun (WGS) entry which is preliminary data.</text>
</comment>
<dbReference type="Pfam" id="PF16132">
    <property type="entry name" value="DUF4843"/>
    <property type="match status" value="1"/>
</dbReference>
<name>R9GX12_9SPHI</name>
<dbReference type="EMBL" id="AQPN01000020">
    <property type="protein sequence ID" value="EOR96296.1"/>
    <property type="molecule type" value="Genomic_DNA"/>
</dbReference>